<keyword evidence="3 4" id="KW-0326">Glycosidase</keyword>
<dbReference type="GO" id="GO:0008061">
    <property type="term" value="F:chitin binding"/>
    <property type="evidence" value="ECO:0007669"/>
    <property type="project" value="InterPro"/>
</dbReference>
<keyword evidence="9" id="KW-1185">Reference proteome</keyword>
<dbReference type="SUPFAM" id="SSF51445">
    <property type="entry name" value="(Trans)glycosidases"/>
    <property type="match status" value="1"/>
</dbReference>
<evidence type="ECO:0000313" key="9">
    <source>
        <dbReference type="Proteomes" id="UP000067476"/>
    </source>
</evidence>
<dbReference type="KEGG" id="sll:SLITO_v1c04480"/>
<evidence type="ECO:0000256" key="3">
    <source>
        <dbReference type="ARBA" id="ARBA00023295"/>
    </source>
</evidence>
<dbReference type="GO" id="GO:0005975">
    <property type="term" value="P:carbohydrate metabolic process"/>
    <property type="evidence" value="ECO:0007669"/>
    <property type="project" value="InterPro"/>
</dbReference>
<feature type="compositionally biased region" description="Pro residues" evidence="6">
    <location>
        <begin position="40"/>
        <end position="62"/>
    </location>
</feature>
<dbReference type="InterPro" id="IPR001579">
    <property type="entry name" value="Glyco_hydro_18_chit_AS"/>
</dbReference>
<dbReference type="RefSeq" id="WP_075058195.1">
    <property type="nucleotide sequence ID" value="NZ_CP012357.1"/>
</dbReference>
<name>A0A0K1W1P2_9MOLU</name>
<dbReference type="SMART" id="SM00636">
    <property type="entry name" value="Glyco_18"/>
    <property type="match status" value="1"/>
</dbReference>
<evidence type="ECO:0000256" key="4">
    <source>
        <dbReference type="RuleBase" id="RU000489"/>
    </source>
</evidence>
<evidence type="ECO:0000256" key="2">
    <source>
        <dbReference type="ARBA" id="ARBA00022801"/>
    </source>
</evidence>
<dbReference type="InterPro" id="IPR017853">
    <property type="entry name" value="GH"/>
</dbReference>
<evidence type="ECO:0000313" key="8">
    <source>
        <dbReference type="EMBL" id="AKX34101.1"/>
    </source>
</evidence>
<gene>
    <name evidence="8" type="primary">chiA</name>
    <name evidence="8" type="ORF">SLITO_v1c04480</name>
</gene>
<protein>
    <recommendedName>
        <fullName evidence="1">chitinase</fullName>
        <ecNumber evidence="1">3.2.1.14</ecNumber>
    </recommendedName>
</protein>
<dbReference type="PROSITE" id="PS51257">
    <property type="entry name" value="PROKAR_LIPOPROTEIN"/>
    <property type="match status" value="1"/>
</dbReference>
<accession>A0A0K1W1P2</accession>
<evidence type="ECO:0000256" key="5">
    <source>
        <dbReference type="RuleBase" id="RU004453"/>
    </source>
</evidence>
<dbReference type="Gene3D" id="3.20.20.80">
    <property type="entry name" value="Glycosidases"/>
    <property type="match status" value="1"/>
</dbReference>
<dbReference type="Proteomes" id="UP000067476">
    <property type="component" value="Chromosome"/>
</dbReference>
<organism evidence="8 9">
    <name type="scientific">Spiroplasma litorale</name>
    <dbReference type="NCBI Taxonomy" id="216942"/>
    <lineage>
        <taxon>Bacteria</taxon>
        <taxon>Bacillati</taxon>
        <taxon>Mycoplasmatota</taxon>
        <taxon>Mollicutes</taxon>
        <taxon>Entomoplasmatales</taxon>
        <taxon>Spiroplasmataceae</taxon>
        <taxon>Spiroplasma</taxon>
    </lineage>
</organism>
<dbReference type="PROSITE" id="PS01095">
    <property type="entry name" value="GH18_1"/>
    <property type="match status" value="1"/>
</dbReference>
<evidence type="ECO:0000256" key="1">
    <source>
        <dbReference type="ARBA" id="ARBA00012729"/>
    </source>
</evidence>
<dbReference type="EMBL" id="CP012357">
    <property type="protein sequence ID" value="AKX34101.1"/>
    <property type="molecule type" value="Genomic_DNA"/>
</dbReference>
<feature type="region of interest" description="Disordered" evidence="6">
    <location>
        <begin position="27"/>
        <end position="66"/>
    </location>
</feature>
<dbReference type="AlphaFoldDB" id="A0A0K1W1P2"/>
<feature type="domain" description="GH18" evidence="7">
    <location>
        <begin position="70"/>
        <end position="372"/>
    </location>
</feature>
<dbReference type="EC" id="3.2.1.14" evidence="1"/>
<dbReference type="PATRIC" id="fig|216942.3.peg.451"/>
<dbReference type="STRING" id="216942.SLITO_v1c04480"/>
<comment type="similarity">
    <text evidence="5">Belongs to the glycosyl hydrolase 18 family.</text>
</comment>
<dbReference type="InterPro" id="IPR050542">
    <property type="entry name" value="Glycosyl_Hydrlase18_Chitinase"/>
</dbReference>
<dbReference type="InterPro" id="IPR001223">
    <property type="entry name" value="Glyco_hydro18_cat"/>
</dbReference>
<sequence length="394" mass="45205">MKKILTSLASMTLTSCSLIYTISCDSNEKDNQNQSKPETPTNPDPETPTNPDPETPTNPDPETPTWNNKNLLIGYWYDWGGTYQEKVKLSDINLSYDVVNLSFLYTSKSYEMPSFSPVNPTEVKEGVKKLHQNNKKVLISMGGQTGEAMRFREDQKDNLKNTILNVIKEYELDGLDIDWEGSCLADRISQNVTSQALIEIKEQWKKENKEFFITMAPELPYLKTSTENSGGSYIPFFKKLDGYYNWINPQFYNGWAFGPYVEQEEASELGLGYGSVITNDDKEKRAEFYYLMTKYLTIKHSNLNGFYLIDPNKFVLGASTNEPAGRGAANEIAIKRTYELLKKNNIKIRGLMTWALNYDAYEGEIDSTLNGKEYFKKWSFANWYLQTFANQNIK</sequence>
<evidence type="ECO:0000259" key="7">
    <source>
        <dbReference type="PROSITE" id="PS51910"/>
    </source>
</evidence>
<proteinExistence type="inferred from homology"/>
<dbReference type="Pfam" id="PF00704">
    <property type="entry name" value="Glyco_hydro_18"/>
    <property type="match status" value="1"/>
</dbReference>
<keyword evidence="2 4" id="KW-0378">Hydrolase</keyword>
<reference evidence="8 9" key="1">
    <citation type="journal article" date="2015" name="Genome Announc.">
        <title>Complete Genome Sequence of Spiroplasma litorale TN-1T (DSM 21781), a Bacterium Isolated from a Green-Eyed Horsefly (Tabanus nigrovittatus).</title>
        <authorList>
            <person name="Lo W.S."/>
            <person name="Lai Y.C."/>
            <person name="Lien Y.W."/>
            <person name="Wang T.H."/>
            <person name="Kuo C.H."/>
        </authorList>
    </citation>
    <scope>NUCLEOTIDE SEQUENCE [LARGE SCALE GENOMIC DNA]</scope>
    <source>
        <strain evidence="8 9">TN-1</strain>
    </source>
</reference>
<dbReference type="OrthoDB" id="315328at2"/>
<dbReference type="InterPro" id="IPR011583">
    <property type="entry name" value="Chitinase_II/V-like_cat"/>
</dbReference>
<dbReference type="PROSITE" id="PS51910">
    <property type="entry name" value="GH18_2"/>
    <property type="match status" value="1"/>
</dbReference>
<dbReference type="PANTHER" id="PTHR45708">
    <property type="entry name" value="ENDOCHITINASE"/>
    <property type="match status" value="1"/>
</dbReference>
<dbReference type="GO" id="GO:0008843">
    <property type="term" value="F:endochitinase activity"/>
    <property type="evidence" value="ECO:0007669"/>
    <property type="project" value="UniProtKB-EC"/>
</dbReference>
<evidence type="ECO:0000256" key="6">
    <source>
        <dbReference type="SAM" id="MobiDB-lite"/>
    </source>
</evidence>
<dbReference type="PANTHER" id="PTHR45708:SF49">
    <property type="entry name" value="ENDOCHITINASE"/>
    <property type="match status" value="1"/>
</dbReference>